<dbReference type="InterPro" id="IPR029070">
    <property type="entry name" value="Chitinase_insertion_sf"/>
</dbReference>
<dbReference type="SMART" id="SM00636">
    <property type="entry name" value="Glyco_18"/>
    <property type="match status" value="1"/>
</dbReference>
<dbReference type="PROSITE" id="PS01095">
    <property type="entry name" value="GH18_1"/>
    <property type="match status" value="1"/>
</dbReference>
<comment type="similarity">
    <text evidence="4">Belongs to the glycosyl hydrolase 18 family.</text>
</comment>
<evidence type="ECO:0000256" key="1">
    <source>
        <dbReference type="ARBA" id="ARBA00022801"/>
    </source>
</evidence>
<dbReference type="PANTHER" id="PTHR11177">
    <property type="entry name" value="CHITINASE"/>
    <property type="match status" value="1"/>
</dbReference>
<feature type="chain" id="PRO_5004212240" evidence="5">
    <location>
        <begin position="19"/>
        <end position="412"/>
    </location>
</feature>
<feature type="signal peptide" evidence="5">
    <location>
        <begin position="1"/>
        <end position="18"/>
    </location>
</feature>
<dbReference type="AlphaFoldDB" id="Q2LEA8"/>
<dbReference type="SUPFAM" id="SSF54556">
    <property type="entry name" value="Chitinase insertion domain"/>
    <property type="match status" value="1"/>
</dbReference>
<dbReference type="GO" id="GO:0004568">
    <property type="term" value="F:chitinase activity"/>
    <property type="evidence" value="ECO:0007669"/>
    <property type="project" value="TreeGrafter"/>
</dbReference>
<keyword evidence="5" id="KW-0732">Signal</keyword>
<dbReference type="InterPro" id="IPR050314">
    <property type="entry name" value="Glycosyl_Hydrlase_18"/>
</dbReference>
<dbReference type="Pfam" id="PF00704">
    <property type="entry name" value="Glyco_hydro_18"/>
    <property type="match status" value="1"/>
</dbReference>
<feature type="domain" description="GH18" evidence="6">
    <location>
        <begin position="48"/>
        <end position="412"/>
    </location>
</feature>
<reference evidence="7" key="1">
    <citation type="submission" date="2006-04" db="EMBL/GenBank/DDBJ databases">
        <title>Entamoeba invadens cyst walls contain numerous chitin-binding lectins, some of which are modified by site-specific cleavages by Cys-proteases and/or by addition of O-phosphodiester-linked glycans.</title>
        <authorList>
            <person name="Van Dellen K."/>
            <person name="Chatterjee A."/>
            <person name="Ratner D."/>
            <person name="Magnelli P.E."/>
            <person name="Cipollo J."/>
            <person name="Steffen M."/>
            <person name="Robbins P.W."/>
            <person name="Samuelson J."/>
        </authorList>
    </citation>
    <scope>NUCLEOTIDE SEQUENCE</scope>
    <source>
        <strain evidence="7">IP-1</strain>
    </source>
</reference>
<name>Q2LEA8_ENTIV</name>
<dbReference type="Gene3D" id="3.10.50.10">
    <property type="match status" value="1"/>
</dbReference>
<dbReference type="GO" id="GO:0006032">
    <property type="term" value="P:chitin catabolic process"/>
    <property type="evidence" value="ECO:0007669"/>
    <property type="project" value="TreeGrafter"/>
</dbReference>
<dbReference type="InterPro" id="IPR001579">
    <property type="entry name" value="Glyco_hydro_18_chit_AS"/>
</dbReference>
<evidence type="ECO:0000313" key="7">
    <source>
        <dbReference type="EMBL" id="ABC59330.2"/>
    </source>
</evidence>
<evidence type="ECO:0000256" key="4">
    <source>
        <dbReference type="RuleBase" id="RU004453"/>
    </source>
</evidence>
<dbReference type="InterPro" id="IPR011583">
    <property type="entry name" value="Chitinase_II/V-like_cat"/>
</dbReference>
<dbReference type="GO" id="GO:0005975">
    <property type="term" value="P:carbohydrate metabolic process"/>
    <property type="evidence" value="ECO:0007669"/>
    <property type="project" value="InterPro"/>
</dbReference>
<proteinExistence type="inferred from homology"/>
<dbReference type="CAZy" id="GH18">
    <property type="family name" value="Glycoside Hydrolase Family 18"/>
</dbReference>
<dbReference type="PANTHER" id="PTHR11177:SF317">
    <property type="entry name" value="CHITINASE 12-RELATED"/>
    <property type="match status" value="1"/>
</dbReference>
<dbReference type="Gene3D" id="3.20.20.80">
    <property type="entry name" value="Glycosidases"/>
    <property type="match status" value="1"/>
</dbReference>
<keyword evidence="1 3" id="KW-0378">Hydrolase</keyword>
<dbReference type="GO" id="GO:0005576">
    <property type="term" value="C:extracellular region"/>
    <property type="evidence" value="ECO:0007669"/>
    <property type="project" value="TreeGrafter"/>
</dbReference>
<organism evidence="7">
    <name type="scientific">Entamoeba invadens</name>
    <dbReference type="NCBI Taxonomy" id="33085"/>
    <lineage>
        <taxon>Eukaryota</taxon>
        <taxon>Amoebozoa</taxon>
        <taxon>Evosea</taxon>
        <taxon>Archamoebae</taxon>
        <taxon>Mastigamoebida</taxon>
        <taxon>Entamoebidae</taxon>
        <taxon>Entamoeba</taxon>
    </lineage>
</organism>
<dbReference type="PROSITE" id="PS51910">
    <property type="entry name" value="GH18_2"/>
    <property type="match status" value="1"/>
</dbReference>
<accession>Q2LEA8</accession>
<dbReference type="InterPro" id="IPR017853">
    <property type="entry name" value="GH"/>
</dbReference>
<evidence type="ECO:0000256" key="2">
    <source>
        <dbReference type="ARBA" id="ARBA00023295"/>
    </source>
</evidence>
<dbReference type="EMBL" id="DQ324647">
    <property type="protein sequence ID" value="ABC59330.2"/>
    <property type="molecule type" value="Genomic_DNA"/>
</dbReference>
<evidence type="ECO:0000256" key="5">
    <source>
        <dbReference type="SAM" id="SignalP"/>
    </source>
</evidence>
<evidence type="ECO:0000256" key="3">
    <source>
        <dbReference type="RuleBase" id="RU000489"/>
    </source>
</evidence>
<keyword evidence="2 3" id="KW-0326">Glycosidase</keyword>
<dbReference type="SUPFAM" id="SSF51445">
    <property type="entry name" value="(Trans)glycosidases"/>
    <property type="match status" value="1"/>
</dbReference>
<protein>
    <submittedName>
        <fullName evidence="7">Chitinase 2</fullName>
    </submittedName>
</protein>
<dbReference type="VEuPathDB" id="AmoebaDB:EIN_085570"/>
<sequence>MKSVTFIVILMLCDITFGLEVLRKREKRMFELHTEKNKHTEMSEYTERKVVGYYTNWSQYRTATVGGWPSKFTPERIDAKLFDVLNFAFVTFDDTYEVKEYEWNDNVMIPQLVSLKSHNPNLKVCVSIGGWNFNANAKTKHLFHDMAATSVSRKRFIKSAIQFARKYNMDGIDIDWEYPGNELQGGHPTDFLNFNCLVKEFREFVEIDSKEENKEPLLITVAAPAGIQNIQNIDVETVSKYIDWFNLMTYDLHGAWDNITGPHTALYSTDGLSVNDCVSEYLKSGVPSHKLVLGLAHYARGWTVNNNTTEHKMGEEASGPSECGRCTGENGYLAKYEIDEIIPKNNIFFDDTSKTLFGYFDNKFYTFDDKETFKMKVEYAKEKSLGGVMMWSVDLDKDFVNTKYVRSVLASD</sequence>
<dbReference type="InterPro" id="IPR001223">
    <property type="entry name" value="Glyco_hydro18_cat"/>
</dbReference>
<dbReference type="GO" id="GO:0008061">
    <property type="term" value="F:chitin binding"/>
    <property type="evidence" value="ECO:0007669"/>
    <property type="project" value="InterPro"/>
</dbReference>
<evidence type="ECO:0000259" key="6">
    <source>
        <dbReference type="PROSITE" id="PS51910"/>
    </source>
</evidence>